<dbReference type="GO" id="GO:0015074">
    <property type="term" value="P:DNA integration"/>
    <property type="evidence" value="ECO:0007669"/>
    <property type="project" value="InterPro"/>
</dbReference>
<dbReference type="InterPro" id="IPR001584">
    <property type="entry name" value="Integrase_cat-core"/>
</dbReference>
<dbReference type="Gene3D" id="3.30.420.10">
    <property type="entry name" value="Ribonuclease H-like superfamily/Ribonuclease H"/>
    <property type="match status" value="1"/>
</dbReference>
<dbReference type="GO" id="GO:0003676">
    <property type="term" value="F:nucleic acid binding"/>
    <property type="evidence" value="ECO:0007669"/>
    <property type="project" value="InterPro"/>
</dbReference>
<dbReference type="PANTHER" id="PTHR35046:SF26">
    <property type="entry name" value="RNA-DIRECTED DNA POLYMERASE"/>
    <property type="match status" value="1"/>
</dbReference>
<gene>
    <name evidence="2" type="ORF">Tci_907003</name>
</gene>
<feature type="non-terminal residue" evidence="2">
    <location>
        <position position="161"/>
    </location>
</feature>
<dbReference type="SUPFAM" id="SSF53098">
    <property type="entry name" value="Ribonuclease H-like"/>
    <property type="match status" value="1"/>
</dbReference>
<dbReference type="AlphaFoldDB" id="A0A699VT16"/>
<dbReference type="PROSITE" id="PS50994">
    <property type="entry name" value="INTEGRASE"/>
    <property type="match status" value="1"/>
</dbReference>
<evidence type="ECO:0000259" key="1">
    <source>
        <dbReference type="PROSITE" id="PS50994"/>
    </source>
</evidence>
<protein>
    <submittedName>
        <fullName evidence="2">Transposon Ty3-G Gag-Pol polyprotein</fullName>
    </submittedName>
</protein>
<proteinExistence type="predicted"/>
<dbReference type="EMBL" id="BKCJ011453809">
    <property type="protein sequence ID" value="GFD35034.1"/>
    <property type="molecule type" value="Genomic_DNA"/>
</dbReference>
<sequence>MDLIEWSPLSNGYSVIMVIVDRLTKYAHFVALKHPFTAMIVAKSFIANVVRLHGVPTFIVSDRDKVFISSFWQALFKLQGTKLCMSSSYHPQTDGQTEVVNRTLEQYLRCFTGDQPRKWFEWIPWAQFNYNSSVHSSIKITPFEAVYGIPPPSLLSYVPGT</sequence>
<comment type="caution">
    <text evidence="2">The sequence shown here is derived from an EMBL/GenBank/DDBJ whole genome shotgun (WGS) entry which is preliminary data.</text>
</comment>
<name>A0A699VT16_TANCI</name>
<organism evidence="2">
    <name type="scientific">Tanacetum cinerariifolium</name>
    <name type="common">Dalmatian daisy</name>
    <name type="synonym">Chrysanthemum cinerariifolium</name>
    <dbReference type="NCBI Taxonomy" id="118510"/>
    <lineage>
        <taxon>Eukaryota</taxon>
        <taxon>Viridiplantae</taxon>
        <taxon>Streptophyta</taxon>
        <taxon>Embryophyta</taxon>
        <taxon>Tracheophyta</taxon>
        <taxon>Spermatophyta</taxon>
        <taxon>Magnoliopsida</taxon>
        <taxon>eudicotyledons</taxon>
        <taxon>Gunneridae</taxon>
        <taxon>Pentapetalae</taxon>
        <taxon>asterids</taxon>
        <taxon>campanulids</taxon>
        <taxon>Asterales</taxon>
        <taxon>Asteraceae</taxon>
        <taxon>Asteroideae</taxon>
        <taxon>Anthemideae</taxon>
        <taxon>Anthemidinae</taxon>
        <taxon>Tanacetum</taxon>
    </lineage>
</organism>
<reference evidence="2" key="1">
    <citation type="journal article" date="2019" name="Sci. Rep.">
        <title>Draft genome of Tanacetum cinerariifolium, the natural source of mosquito coil.</title>
        <authorList>
            <person name="Yamashiro T."/>
            <person name="Shiraishi A."/>
            <person name="Satake H."/>
            <person name="Nakayama K."/>
        </authorList>
    </citation>
    <scope>NUCLEOTIDE SEQUENCE</scope>
</reference>
<feature type="domain" description="Integrase catalytic" evidence="1">
    <location>
        <begin position="1"/>
        <end position="150"/>
    </location>
</feature>
<dbReference type="InterPro" id="IPR012337">
    <property type="entry name" value="RNaseH-like_sf"/>
</dbReference>
<dbReference type="PANTHER" id="PTHR35046">
    <property type="entry name" value="ZINC KNUCKLE (CCHC-TYPE) FAMILY PROTEIN"/>
    <property type="match status" value="1"/>
</dbReference>
<dbReference type="InterPro" id="IPR036397">
    <property type="entry name" value="RNaseH_sf"/>
</dbReference>
<accession>A0A699VT16</accession>
<evidence type="ECO:0000313" key="2">
    <source>
        <dbReference type="EMBL" id="GFD35034.1"/>
    </source>
</evidence>